<dbReference type="GO" id="GO:0005743">
    <property type="term" value="C:mitochondrial inner membrane"/>
    <property type="evidence" value="ECO:0007669"/>
    <property type="project" value="TreeGrafter"/>
</dbReference>
<comment type="caution">
    <text evidence="9">Lacks conserved residue(s) required for the propagation of feature annotation.</text>
</comment>
<sequence length="319" mass="35385">METKIDLDKPRFDQSTYTGRAKHFFITTNPLNVFKTSKELDKAKDIVVRYKAGEHLPGLTPDDIWRAKHTYDSAFHPDTGEKMFLPGRMSFQVPGNMTITGCMMTFYKSTPAVVFWQWFNQTFNAVVNYTNRSGDSPISVQRLGVSYVLATGGAVSTALLINRQVGRFPPLIGRFVPFAAVAVANCINIPCMRSQELDSGIPVLDSEGRRLGDSTAAAKRAIGQVVFSRICMATPGMLIPPILMNRLERSGFLARFPWSGAPIQVLLCGAFLTFATPMCCALFPQMASVRVSALEAPLRDRLLKEGRKPDEVLYYNKGL</sequence>
<keyword evidence="4 9" id="KW-0812">Transmembrane</keyword>
<evidence type="ECO:0000313" key="10">
    <source>
        <dbReference type="Proteomes" id="UP000095280"/>
    </source>
</evidence>
<name>A0A1I8IND0_9PLAT</name>
<evidence type="ECO:0000256" key="4">
    <source>
        <dbReference type="ARBA" id="ARBA00022692"/>
    </source>
</evidence>
<dbReference type="STRING" id="282301.A0A1I8IND0"/>
<keyword evidence="6 9" id="KW-1133">Transmembrane helix</keyword>
<keyword evidence="7 9" id="KW-0496">Mitochondrion</keyword>
<keyword evidence="10" id="KW-1185">Reference proteome</keyword>
<feature type="transmembrane region" description="Helical" evidence="9">
    <location>
        <begin position="226"/>
        <end position="243"/>
    </location>
</feature>
<evidence type="ECO:0000313" key="11">
    <source>
        <dbReference type="WBParaSite" id="maker-uti_cns_0014473-snap-gene-0.3-mRNA-1"/>
    </source>
</evidence>
<evidence type="ECO:0000256" key="1">
    <source>
        <dbReference type="ARBA" id="ARBA00004225"/>
    </source>
</evidence>
<dbReference type="PANTHER" id="PTHR11153:SF8">
    <property type="entry name" value="SIDEROFLEXIN-1"/>
    <property type="match status" value="1"/>
</dbReference>
<comment type="similarity">
    <text evidence="2 9">Belongs to the sideroflexin family.</text>
</comment>
<dbReference type="GO" id="GO:0015075">
    <property type="term" value="F:monoatomic ion transmembrane transporter activity"/>
    <property type="evidence" value="ECO:0007669"/>
    <property type="project" value="InterPro"/>
</dbReference>
<dbReference type="AlphaFoldDB" id="A0A1I8IND0"/>
<evidence type="ECO:0000256" key="8">
    <source>
        <dbReference type="ARBA" id="ARBA00023136"/>
    </source>
</evidence>
<dbReference type="NCBIfam" id="TIGR00798">
    <property type="entry name" value="mtc"/>
    <property type="match status" value="1"/>
</dbReference>
<dbReference type="InterPro" id="IPR004686">
    <property type="entry name" value="Mtc"/>
</dbReference>
<dbReference type="PANTHER" id="PTHR11153">
    <property type="entry name" value="SIDEROFLEXIN"/>
    <property type="match status" value="1"/>
</dbReference>
<dbReference type="OrthoDB" id="6608471at2759"/>
<evidence type="ECO:0000256" key="6">
    <source>
        <dbReference type="ARBA" id="ARBA00022989"/>
    </source>
</evidence>
<evidence type="ECO:0000256" key="3">
    <source>
        <dbReference type="ARBA" id="ARBA00022448"/>
    </source>
</evidence>
<evidence type="ECO:0000256" key="5">
    <source>
        <dbReference type="ARBA" id="ARBA00022970"/>
    </source>
</evidence>
<protein>
    <recommendedName>
        <fullName evidence="9">Sidoreflexin</fullName>
    </recommendedName>
</protein>
<keyword evidence="5" id="KW-0029">Amino-acid transport</keyword>
<reference evidence="11" key="1">
    <citation type="submission" date="2016-11" db="UniProtKB">
        <authorList>
            <consortium name="WormBaseParasite"/>
        </authorList>
    </citation>
    <scope>IDENTIFICATION</scope>
</reference>
<keyword evidence="8 9" id="KW-0472">Membrane</keyword>
<comment type="subcellular location">
    <subcellularLocation>
        <location evidence="1 9">Mitochondrion membrane</location>
        <topology evidence="1 9">Multi-pass membrane protein</topology>
    </subcellularLocation>
</comment>
<evidence type="ECO:0000256" key="7">
    <source>
        <dbReference type="ARBA" id="ARBA00023128"/>
    </source>
</evidence>
<proteinExistence type="inferred from homology"/>
<keyword evidence="3" id="KW-0813">Transport</keyword>
<dbReference type="GO" id="GO:0140300">
    <property type="term" value="P:serine import into mitochondrion"/>
    <property type="evidence" value="ECO:0007669"/>
    <property type="project" value="TreeGrafter"/>
</dbReference>
<dbReference type="WBParaSite" id="maker-uti_cns_0014473-snap-gene-0.3-mRNA-1">
    <property type="protein sequence ID" value="maker-uti_cns_0014473-snap-gene-0.3-mRNA-1"/>
    <property type="gene ID" value="maker-uti_cns_0014473-snap-gene-0.3"/>
</dbReference>
<evidence type="ECO:0000256" key="9">
    <source>
        <dbReference type="RuleBase" id="RU362000"/>
    </source>
</evidence>
<accession>A0A1I8IND0</accession>
<dbReference type="Pfam" id="PF03820">
    <property type="entry name" value="SFXNs"/>
    <property type="match status" value="1"/>
</dbReference>
<feature type="transmembrane region" description="Helical" evidence="9">
    <location>
        <begin position="263"/>
        <end position="283"/>
    </location>
</feature>
<dbReference type="Proteomes" id="UP000095280">
    <property type="component" value="Unplaced"/>
</dbReference>
<evidence type="ECO:0000256" key="2">
    <source>
        <dbReference type="ARBA" id="ARBA00005974"/>
    </source>
</evidence>
<organism evidence="10 11">
    <name type="scientific">Macrostomum lignano</name>
    <dbReference type="NCBI Taxonomy" id="282301"/>
    <lineage>
        <taxon>Eukaryota</taxon>
        <taxon>Metazoa</taxon>
        <taxon>Spiralia</taxon>
        <taxon>Lophotrochozoa</taxon>
        <taxon>Platyhelminthes</taxon>
        <taxon>Rhabditophora</taxon>
        <taxon>Macrostomorpha</taxon>
        <taxon>Macrostomida</taxon>
        <taxon>Macrostomidae</taxon>
        <taxon>Macrostomum</taxon>
    </lineage>
</organism>